<evidence type="ECO:0000313" key="1">
    <source>
        <dbReference type="EMBL" id="KAK0743358.1"/>
    </source>
</evidence>
<organism evidence="1 2">
    <name type="scientific">Schizothecium vesticola</name>
    <dbReference type="NCBI Taxonomy" id="314040"/>
    <lineage>
        <taxon>Eukaryota</taxon>
        <taxon>Fungi</taxon>
        <taxon>Dikarya</taxon>
        <taxon>Ascomycota</taxon>
        <taxon>Pezizomycotina</taxon>
        <taxon>Sordariomycetes</taxon>
        <taxon>Sordariomycetidae</taxon>
        <taxon>Sordariales</taxon>
        <taxon>Schizotheciaceae</taxon>
        <taxon>Schizothecium</taxon>
    </lineage>
</organism>
<reference evidence="1" key="1">
    <citation type="submission" date="2023-06" db="EMBL/GenBank/DDBJ databases">
        <title>Genome-scale phylogeny and comparative genomics of the fungal order Sordariales.</title>
        <authorList>
            <consortium name="Lawrence Berkeley National Laboratory"/>
            <person name="Hensen N."/>
            <person name="Bonometti L."/>
            <person name="Westerberg I."/>
            <person name="Brannstrom I.O."/>
            <person name="Guillou S."/>
            <person name="Cros-Aarteil S."/>
            <person name="Calhoun S."/>
            <person name="Haridas S."/>
            <person name="Kuo A."/>
            <person name="Mondo S."/>
            <person name="Pangilinan J."/>
            <person name="Riley R."/>
            <person name="LaButti K."/>
            <person name="Andreopoulos B."/>
            <person name="Lipzen A."/>
            <person name="Chen C."/>
            <person name="Yanf M."/>
            <person name="Daum C."/>
            <person name="Ng V."/>
            <person name="Clum A."/>
            <person name="Steindorff A."/>
            <person name="Ohm R."/>
            <person name="Martin F."/>
            <person name="Silar P."/>
            <person name="Natvig D."/>
            <person name="Lalanne C."/>
            <person name="Gautier V."/>
            <person name="Ament-velasquez S.L."/>
            <person name="Kruys A."/>
            <person name="Hutchinson M.I."/>
            <person name="Powell A.J."/>
            <person name="Barry K."/>
            <person name="Miller A.N."/>
            <person name="Grigoriev I.V."/>
            <person name="Debuchy R."/>
            <person name="Gladieux P."/>
            <person name="Thoren M.H."/>
            <person name="Johannesson H."/>
        </authorList>
    </citation>
    <scope>NUCLEOTIDE SEQUENCE</scope>
    <source>
        <strain evidence="1">SMH3187-1</strain>
    </source>
</reference>
<protein>
    <submittedName>
        <fullName evidence="1">Uncharacterized protein</fullName>
    </submittedName>
</protein>
<accession>A0AA40EPY4</accession>
<keyword evidence="2" id="KW-1185">Reference proteome</keyword>
<dbReference type="EMBL" id="JAUKUD010000005">
    <property type="protein sequence ID" value="KAK0743358.1"/>
    <property type="molecule type" value="Genomic_DNA"/>
</dbReference>
<name>A0AA40EPY4_9PEZI</name>
<sequence>MSLRRPDFRYEPRAGPSSVPLTISHAKFHGNTWRAPTADKPRFSSAKVNHQSAEVNTVTTAALNHMVDDPAKLPVHQDVELGWRLEENGTLFTTLHRVVPGTIDSAGHGVSFTGNLDWTKPITDLVSRFNQFADQHRAAVPHSFYQPNYVESPPRWVPSQSRGRVTTQGFLSGAAVGRATTSQLQERRRLQVSERLVEARQQYAHQHYLETGDTREVLKAMDQTQAVAASALQHLAQQEEEDKWWEV</sequence>
<dbReference type="AlphaFoldDB" id="A0AA40EPY4"/>
<comment type="caution">
    <text evidence="1">The sequence shown here is derived from an EMBL/GenBank/DDBJ whole genome shotgun (WGS) entry which is preliminary data.</text>
</comment>
<proteinExistence type="predicted"/>
<evidence type="ECO:0000313" key="2">
    <source>
        <dbReference type="Proteomes" id="UP001172155"/>
    </source>
</evidence>
<dbReference type="Proteomes" id="UP001172155">
    <property type="component" value="Unassembled WGS sequence"/>
</dbReference>
<gene>
    <name evidence="1" type="ORF">B0T18DRAFT_182814</name>
</gene>